<evidence type="ECO:0000256" key="1">
    <source>
        <dbReference type="ARBA" id="ARBA00000073"/>
    </source>
</evidence>
<accession>A0A942ULM4</accession>
<feature type="active site" evidence="3">
    <location>
        <position position="140"/>
    </location>
</feature>
<protein>
    <recommendedName>
        <fullName evidence="4">Pseudouridine synthase</fullName>
        <ecNumber evidence="4">5.4.99.-</ecNumber>
    </recommendedName>
</protein>
<evidence type="ECO:0000256" key="2">
    <source>
        <dbReference type="ARBA" id="ARBA00010876"/>
    </source>
</evidence>
<feature type="domain" description="Pseudouridine synthase RsuA/RluA-like" evidence="5">
    <location>
        <begin position="93"/>
        <end position="245"/>
    </location>
</feature>
<dbReference type="CDD" id="cd02869">
    <property type="entry name" value="PseudoU_synth_RluA_like"/>
    <property type="match status" value="1"/>
</dbReference>
<name>A0A942ULM4_9BACI</name>
<dbReference type="GO" id="GO:0003723">
    <property type="term" value="F:RNA binding"/>
    <property type="evidence" value="ECO:0007669"/>
    <property type="project" value="InterPro"/>
</dbReference>
<dbReference type="PANTHER" id="PTHR21600:SF71">
    <property type="entry name" value="PSEUDOURIDINE SYNTHASE"/>
    <property type="match status" value="1"/>
</dbReference>
<sequence length="301" mass="34344">MTKQPDNEKIQIIINKLWSGTAVQDLFRSVWQAPKKLVHELRMDKAVEVNGKTVNWTDCLVPDDILTISLPIDKMMRDHPAPLPFEVLFEDDHLLIVNKPAGMATHPNEQADIDTLVNAVAFYLQKHGDIRKVRHVHRLDKDTTGAVLFAKHALSHAVLDKMLLERKINRTYWALAEGIIPYKEKTINKPIGGDRHHPTRRRVSKSGQSAISHFRVIKNFPMEQLTLIECKLETGRTHQIRVHLSDSGHPLAGDILYGGNPIFPRLALHARELSFRHPFTLEEMNVVAPFLDKPSIFDPYV</sequence>
<dbReference type="PROSITE" id="PS01129">
    <property type="entry name" value="PSI_RLU"/>
    <property type="match status" value="1"/>
</dbReference>
<comment type="catalytic activity">
    <reaction evidence="1 4">
        <text>a uridine in RNA = a pseudouridine in RNA</text>
        <dbReference type="Rhea" id="RHEA:48348"/>
        <dbReference type="Rhea" id="RHEA-COMP:12068"/>
        <dbReference type="Rhea" id="RHEA-COMP:12069"/>
        <dbReference type="ChEBI" id="CHEBI:65314"/>
        <dbReference type="ChEBI" id="CHEBI:65315"/>
    </reaction>
</comment>
<dbReference type="PANTHER" id="PTHR21600">
    <property type="entry name" value="MITOCHONDRIAL RNA PSEUDOURIDINE SYNTHASE"/>
    <property type="match status" value="1"/>
</dbReference>
<dbReference type="InterPro" id="IPR020103">
    <property type="entry name" value="PsdUridine_synth_cat_dom_sf"/>
</dbReference>
<dbReference type="Pfam" id="PF00849">
    <property type="entry name" value="PseudoU_synth_2"/>
    <property type="match status" value="1"/>
</dbReference>
<evidence type="ECO:0000256" key="4">
    <source>
        <dbReference type="RuleBase" id="RU362028"/>
    </source>
</evidence>
<dbReference type="GO" id="GO:0140098">
    <property type="term" value="F:catalytic activity, acting on RNA"/>
    <property type="evidence" value="ECO:0007669"/>
    <property type="project" value="UniProtKB-ARBA"/>
</dbReference>
<dbReference type="GO" id="GO:0009982">
    <property type="term" value="F:pseudouridine synthase activity"/>
    <property type="evidence" value="ECO:0007669"/>
    <property type="project" value="InterPro"/>
</dbReference>
<dbReference type="EC" id="5.4.99.-" evidence="4"/>
<dbReference type="NCBIfam" id="TIGR00005">
    <property type="entry name" value="rluA_subfam"/>
    <property type="match status" value="1"/>
</dbReference>
<evidence type="ECO:0000256" key="3">
    <source>
        <dbReference type="PIRSR" id="PIRSR606225-1"/>
    </source>
</evidence>
<comment type="similarity">
    <text evidence="2 4">Belongs to the pseudouridine synthase RluA family.</text>
</comment>
<dbReference type="Gene3D" id="3.30.2350.10">
    <property type="entry name" value="Pseudouridine synthase"/>
    <property type="match status" value="1"/>
</dbReference>
<evidence type="ECO:0000313" key="7">
    <source>
        <dbReference type="Proteomes" id="UP000676456"/>
    </source>
</evidence>
<dbReference type="EMBL" id="JAGYPN010000001">
    <property type="protein sequence ID" value="MBS4221186.1"/>
    <property type="molecule type" value="Genomic_DNA"/>
</dbReference>
<dbReference type="InterPro" id="IPR006224">
    <property type="entry name" value="PsdUridine_synth_RluA-like_CS"/>
</dbReference>
<dbReference type="GO" id="GO:0000455">
    <property type="term" value="P:enzyme-directed rRNA pseudouridine synthesis"/>
    <property type="evidence" value="ECO:0007669"/>
    <property type="project" value="TreeGrafter"/>
</dbReference>
<dbReference type="AlphaFoldDB" id="A0A942ULM4"/>
<keyword evidence="4" id="KW-0413">Isomerase</keyword>
<dbReference type="SUPFAM" id="SSF55120">
    <property type="entry name" value="Pseudouridine synthase"/>
    <property type="match status" value="1"/>
</dbReference>
<dbReference type="InterPro" id="IPR006225">
    <property type="entry name" value="PsdUridine_synth_RluC/D"/>
</dbReference>
<proteinExistence type="inferred from homology"/>
<keyword evidence="7" id="KW-1185">Reference proteome</keyword>
<evidence type="ECO:0000313" key="6">
    <source>
        <dbReference type="EMBL" id="MBS4221186.1"/>
    </source>
</evidence>
<dbReference type="InterPro" id="IPR050188">
    <property type="entry name" value="RluA_PseudoU_synthase"/>
</dbReference>
<reference evidence="6 7" key="1">
    <citation type="submission" date="2021-05" db="EMBL/GenBank/DDBJ databases">
        <title>Novel Bacillus species.</title>
        <authorList>
            <person name="Liu G."/>
        </authorList>
    </citation>
    <scope>NUCLEOTIDE SEQUENCE [LARGE SCALE GENOMIC DNA]</scope>
    <source>
        <strain evidence="6 7">FJAT-49682</strain>
    </source>
</reference>
<dbReference type="InterPro" id="IPR006145">
    <property type="entry name" value="PsdUridine_synth_RsuA/RluA"/>
</dbReference>
<evidence type="ECO:0000259" key="5">
    <source>
        <dbReference type="Pfam" id="PF00849"/>
    </source>
</evidence>
<dbReference type="Proteomes" id="UP000676456">
    <property type="component" value="Unassembled WGS sequence"/>
</dbReference>
<gene>
    <name evidence="6" type="ORF">KHA91_00270</name>
</gene>
<comment type="function">
    <text evidence="4">Responsible for synthesis of pseudouridine from uracil.</text>
</comment>
<dbReference type="RefSeq" id="WP_213096240.1">
    <property type="nucleotide sequence ID" value="NZ_JAGYPH010000001.1"/>
</dbReference>
<comment type="caution">
    <text evidence="6">The sequence shown here is derived from an EMBL/GenBank/DDBJ whole genome shotgun (WGS) entry which is preliminary data.</text>
</comment>
<organism evidence="6 7">
    <name type="scientific">Lederbergia citrea</name>
    <dbReference type="NCBI Taxonomy" id="2833581"/>
    <lineage>
        <taxon>Bacteria</taxon>
        <taxon>Bacillati</taxon>
        <taxon>Bacillota</taxon>
        <taxon>Bacilli</taxon>
        <taxon>Bacillales</taxon>
        <taxon>Bacillaceae</taxon>
        <taxon>Lederbergia</taxon>
    </lineage>
</organism>